<evidence type="ECO:0000313" key="7">
    <source>
        <dbReference type="EMBL" id="TFL06040.1"/>
    </source>
</evidence>
<dbReference type="OrthoDB" id="8062037at2759"/>
<name>A0A5C3QYZ7_9AGAR</name>
<proteinExistence type="predicted"/>
<reference evidence="7 8" key="1">
    <citation type="journal article" date="2019" name="Nat. Ecol. Evol.">
        <title>Megaphylogeny resolves global patterns of mushroom evolution.</title>
        <authorList>
            <person name="Varga T."/>
            <person name="Krizsan K."/>
            <person name="Foldi C."/>
            <person name="Dima B."/>
            <person name="Sanchez-Garcia M."/>
            <person name="Sanchez-Ramirez S."/>
            <person name="Szollosi G.J."/>
            <person name="Szarkandi J.G."/>
            <person name="Papp V."/>
            <person name="Albert L."/>
            <person name="Andreopoulos W."/>
            <person name="Angelini C."/>
            <person name="Antonin V."/>
            <person name="Barry K.W."/>
            <person name="Bougher N.L."/>
            <person name="Buchanan P."/>
            <person name="Buyck B."/>
            <person name="Bense V."/>
            <person name="Catcheside P."/>
            <person name="Chovatia M."/>
            <person name="Cooper J."/>
            <person name="Damon W."/>
            <person name="Desjardin D."/>
            <person name="Finy P."/>
            <person name="Geml J."/>
            <person name="Haridas S."/>
            <person name="Hughes K."/>
            <person name="Justo A."/>
            <person name="Karasinski D."/>
            <person name="Kautmanova I."/>
            <person name="Kiss B."/>
            <person name="Kocsube S."/>
            <person name="Kotiranta H."/>
            <person name="LaButti K.M."/>
            <person name="Lechner B.E."/>
            <person name="Liimatainen K."/>
            <person name="Lipzen A."/>
            <person name="Lukacs Z."/>
            <person name="Mihaltcheva S."/>
            <person name="Morgado L.N."/>
            <person name="Niskanen T."/>
            <person name="Noordeloos M.E."/>
            <person name="Ohm R.A."/>
            <person name="Ortiz-Santana B."/>
            <person name="Ovrebo C."/>
            <person name="Racz N."/>
            <person name="Riley R."/>
            <person name="Savchenko A."/>
            <person name="Shiryaev A."/>
            <person name="Soop K."/>
            <person name="Spirin V."/>
            <person name="Szebenyi C."/>
            <person name="Tomsovsky M."/>
            <person name="Tulloss R.E."/>
            <person name="Uehling J."/>
            <person name="Grigoriev I.V."/>
            <person name="Vagvolgyi C."/>
            <person name="Papp T."/>
            <person name="Martin F.M."/>
            <person name="Miettinen O."/>
            <person name="Hibbett D.S."/>
            <person name="Nagy L.G."/>
        </authorList>
    </citation>
    <scope>NUCLEOTIDE SEQUENCE [LARGE SCALE GENOMIC DNA]</scope>
    <source>
        <strain evidence="7 8">CBS 309.79</strain>
    </source>
</reference>
<dbReference type="SUPFAM" id="SSF57850">
    <property type="entry name" value="RING/U-box"/>
    <property type="match status" value="1"/>
</dbReference>
<keyword evidence="3" id="KW-0862">Zinc</keyword>
<feature type="compositionally biased region" description="Polar residues" evidence="5">
    <location>
        <begin position="182"/>
        <end position="205"/>
    </location>
</feature>
<organism evidence="7 8">
    <name type="scientific">Pterulicium gracile</name>
    <dbReference type="NCBI Taxonomy" id="1884261"/>
    <lineage>
        <taxon>Eukaryota</taxon>
        <taxon>Fungi</taxon>
        <taxon>Dikarya</taxon>
        <taxon>Basidiomycota</taxon>
        <taxon>Agaricomycotina</taxon>
        <taxon>Agaricomycetes</taxon>
        <taxon>Agaricomycetidae</taxon>
        <taxon>Agaricales</taxon>
        <taxon>Pleurotineae</taxon>
        <taxon>Pterulaceae</taxon>
        <taxon>Pterulicium</taxon>
    </lineage>
</organism>
<dbReference type="Pfam" id="PF00097">
    <property type="entry name" value="zf-C3HC4"/>
    <property type="match status" value="1"/>
</dbReference>
<dbReference type="PANTHER" id="PTHR45969">
    <property type="entry name" value="RING ZINC FINGER PROTEIN-RELATED"/>
    <property type="match status" value="1"/>
</dbReference>
<dbReference type="InterPro" id="IPR018957">
    <property type="entry name" value="Znf_C3HC4_RING-type"/>
</dbReference>
<dbReference type="Proteomes" id="UP000305067">
    <property type="component" value="Unassembled WGS sequence"/>
</dbReference>
<feature type="region of interest" description="Disordered" evidence="5">
    <location>
        <begin position="173"/>
        <end position="211"/>
    </location>
</feature>
<keyword evidence="1" id="KW-0479">Metal-binding</keyword>
<keyword evidence="2 4" id="KW-0863">Zinc-finger</keyword>
<dbReference type="GO" id="GO:0008270">
    <property type="term" value="F:zinc ion binding"/>
    <property type="evidence" value="ECO:0007669"/>
    <property type="project" value="UniProtKB-KW"/>
</dbReference>
<feature type="domain" description="RING-type" evidence="6">
    <location>
        <begin position="101"/>
        <end position="166"/>
    </location>
</feature>
<dbReference type="EMBL" id="ML178816">
    <property type="protein sequence ID" value="TFL06040.1"/>
    <property type="molecule type" value="Genomic_DNA"/>
</dbReference>
<dbReference type="PROSITE" id="PS50089">
    <property type="entry name" value="ZF_RING_2"/>
    <property type="match status" value="1"/>
</dbReference>
<accession>A0A5C3QYZ7</accession>
<dbReference type="InterPro" id="IPR001841">
    <property type="entry name" value="Znf_RING"/>
</dbReference>
<dbReference type="AlphaFoldDB" id="A0A5C3QYZ7"/>
<evidence type="ECO:0000256" key="4">
    <source>
        <dbReference type="PROSITE-ProRule" id="PRU00175"/>
    </source>
</evidence>
<dbReference type="PANTHER" id="PTHR45969:SF69">
    <property type="entry name" value="FINGER DOMAIN PROTEIN, PUTATIVE (AFU_ORTHOLOGUE AFUA_3G12190)-RELATED"/>
    <property type="match status" value="1"/>
</dbReference>
<dbReference type="GO" id="GO:0016567">
    <property type="term" value="P:protein ubiquitination"/>
    <property type="evidence" value="ECO:0007669"/>
    <property type="project" value="TreeGrafter"/>
</dbReference>
<dbReference type="InterPro" id="IPR013083">
    <property type="entry name" value="Znf_RING/FYVE/PHD"/>
</dbReference>
<evidence type="ECO:0000256" key="1">
    <source>
        <dbReference type="ARBA" id="ARBA00022723"/>
    </source>
</evidence>
<evidence type="ECO:0000256" key="3">
    <source>
        <dbReference type="ARBA" id="ARBA00022833"/>
    </source>
</evidence>
<dbReference type="GO" id="GO:0061630">
    <property type="term" value="F:ubiquitin protein ligase activity"/>
    <property type="evidence" value="ECO:0007669"/>
    <property type="project" value="TreeGrafter"/>
</dbReference>
<dbReference type="Gene3D" id="3.30.40.10">
    <property type="entry name" value="Zinc/RING finger domain, C3HC4 (zinc finger)"/>
    <property type="match status" value="1"/>
</dbReference>
<sequence length="276" mass="30989">MYISTTSRCTFIHVHCRIITRPRRLPPLLSYNNLSLSSFSLVCFYPMDHSGTPDNDQLFHLPQDFLDQIRNMVNSSQSVISVLPKLSEKQVEHAGHSDSTCPVCLTPFSTLLAEEEMALAMDSPAHAVEDLGVTRLAEQWQCGHYFCRRDISRWIREGNRTCPICRKQWPNPTLPSPHQPATPKSQQPWTSGKPSSIRWNPTLRSSPGPRALVQVPKEKTNKGIMSFPGCIRKHILLVYRCNCIISFVHGSGWGGHTAMYSYSVSLSPNSKSGIPS</sequence>
<dbReference type="STRING" id="1884261.A0A5C3QYZ7"/>
<evidence type="ECO:0000256" key="5">
    <source>
        <dbReference type="SAM" id="MobiDB-lite"/>
    </source>
</evidence>
<protein>
    <recommendedName>
        <fullName evidence="6">RING-type domain-containing protein</fullName>
    </recommendedName>
</protein>
<evidence type="ECO:0000259" key="6">
    <source>
        <dbReference type="PROSITE" id="PS50089"/>
    </source>
</evidence>
<gene>
    <name evidence="7" type="ORF">BDV98DRAFT_245728</name>
</gene>
<evidence type="ECO:0000256" key="2">
    <source>
        <dbReference type="ARBA" id="ARBA00022771"/>
    </source>
</evidence>
<evidence type="ECO:0000313" key="8">
    <source>
        <dbReference type="Proteomes" id="UP000305067"/>
    </source>
</evidence>
<keyword evidence="8" id="KW-1185">Reference proteome</keyword>